<proteinExistence type="inferred from homology"/>
<evidence type="ECO:0000256" key="11">
    <source>
        <dbReference type="ARBA" id="ARBA00031183"/>
    </source>
</evidence>
<feature type="binding site" evidence="12">
    <location>
        <position position="118"/>
    </location>
    <ligand>
        <name>FAD</name>
        <dbReference type="ChEBI" id="CHEBI:57692"/>
    </ligand>
</feature>
<evidence type="ECO:0000256" key="6">
    <source>
        <dbReference type="ARBA" id="ARBA00022630"/>
    </source>
</evidence>
<dbReference type="Gene3D" id="3.50.50.60">
    <property type="entry name" value="FAD/NAD(P)-binding domain"/>
    <property type="match status" value="2"/>
</dbReference>
<dbReference type="PANTHER" id="PTHR22912">
    <property type="entry name" value="DISULFIDE OXIDOREDUCTASE"/>
    <property type="match status" value="1"/>
</dbReference>
<comment type="cofactor">
    <cofactor evidence="12">
        <name>FAD</name>
        <dbReference type="ChEBI" id="CHEBI:57692"/>
    </cofactor>
    <text evidence="12">Binds 1 FAD per subunit.</text>
</comment>
<accession>A0A855X958</accession>
<dbReference type="PIRSF" id="PIRSF000350">
    <property type="entry name" value="Mercury_reductase_MerA"/>
    <property type="match status" value="1"/>
</dbReference>
<feature type="binding site" evidence="12">
    <location>
        <begin position="184"/>
        <end position="191"/>
    </location>
    <ligand>
        <name>NAD(+)</name>
        <dbReference type="ChEBI" id="CHEBI:57540"/>
    </ligand>
</feature>
<dbReference type="InterPro" id="IPR001100">
    <property type="entry name" value="Pyr_nuc-diS_OxRdtase"/>
</dbReference>
<feature type="domain" description="FAD/NAD(P)-binding" evidence="14">
    <location>
        <begin position="7"/>
        <end position="327"/>
    </location>
</feature>
<comment type="function">
    <text evidence="1">Conversion of NADPH, generated by peripheral catabolic pathways, to NADH, which can enter the respiratory chain for energy generation.</text>
</comment>
<dbReference type="SUPFAM" id="SSF51905">
    <property type="entry name" value="FAD/NAD(P)-binding domain"/>
    <property type="match status" value="1"/>
</dbReference>
<dbReference type="AlphaFoldDB" id="A0A855X958"/>
<sequence length="465" mass="50767">MLNTYDFDLVVIGSGPAGEKAAIEASRLRRSSAIIERKSVQGGVCIHTGTIPSKTLRESALYIAGLRQRTAYGLVGGVKSDLTIRELMHRKDQVVQQELDVIQQNMAQHRIQVIHGTGRIVDAHTVAIADGSATSRNITAEVIVISSGTRSFHPPNVPFDDKLVYDAETIIDLDVLPRTLTIVGGGVIGCEYASIFTHLGVKVTIVDPRTKLLSFLDHEIADALSYLMRKYGITLMLGDLVEHIEAGNNQTTAITRSGRKIVSDRLLFTAGRRGNTENLGLEALGIAVDDRGIIRVDDRYRTTVPSIYAVGDVIGFPSLASVSMDQGRLAAIHALKKDDISCLNTLLPFGIYTIPEVSLVGETEESLVAAGQQFEIGIARYFELARGQIINDHDGMLKLLFDRESKRILGVHIIGDRATELIHIGQAVMTHGGTLDYFIDTVFNYPTLSEAYKVAAMDGFARLRD</sequence>
<organism evidence="15 16">
    <name type="scientific">candidate division GN15 bacterium</name>
    <dbReference type="NCBI Taxonomy" id="2072418"/>
    <lineage>
        <taxon>Bacteria</taxon>
        <taxon>candidate division GN15</taxon>
    </lineage>
</organism>
<keyword evidence="10 12" id="KW-0520">NAD</keyword>
<dbReference type="EC" id="1.6.1.1" evidence="4"/>
<evidence type="ECO:0000256" key="12">
    <source>
        <dbReference type="PIRSR" id="PIRSR000350-3"/>
    </source>
</evidence>
<comment type="similarity">
    <text evidence="3">Belongs to the class-I pyridine nucleotide-disulfide oxidoreductase family.</text>
</comment>
<evidence type="ECO:0000256" key="10">
    <source>
        <dbReference type="ARBA" id="ARBA00023027"/>
    </source>
</evidence>
<feature type="binding site" evidence="12">
    <location>
        <position position="54"/>
    </location>
    <ligand>
        <name>FAD</name>
        <dbReference type="ChEBI" id="CHEBI:57692"/>
    </ligand>
</feature>
<dbReference type="InterPro" id="IPR004099">
    <property type="entry name" value="Pyr_nucl-diS_OxRdtase_dimer"/>
</dbReference>
<dbReference type="GO" id="GO:0050660">
    <property type="term" value="F:flavin adenine dinucleotide binding"/>
    <property type="evidence" value="ECO:0007669"/>
    <property type="project" value="TreeGrafter"/>
</dbReference>
<dbReference type="Pfam" id="PF02852">
    <property type="entry name" value="Pyr_redox_dim"/>
    <property type="match status" value="1"/>
</dbReference>
<dbReference type="Proteomes" id="UP000250918">
    <property type="component" value="Unassembled WGS sequence"/>
</dbReference>
<dbReference type="EMBL" id="PQAP01000023">
    <property type="protein sequence ID" value="PWB74775.1"/>
    <property type="molecule type" value="Genomic_DNA"/>
</dbReference>
<dbReference type="Gene3D" id="3.30.390.30">
    <property type="match status" value="1"/>
</dbReference>
<dbReference type="GO" id="GO:0004148">
    <property type="term" value="F:dihydrolipoyl dehydrogenase (NADH) activity"/>
    <property type="evidence" value="ECO:0007669"/>
    <property type="project" value="TreeGrafter"/>
</dbReference>
<evidence type="ECO:0000256" key="5">
    <source>
        <dbReference type="ARBA" id="ARBA00022490"/>
    </source>
</evidence>
<dbReference type="InterPro" id="IPR023753">
    <property type="entry name" value="FAD/NAD-binding_dom"/>
</dbReference>
<dbReference type="PRINTS" id="PR00368">
    <property type="entry name" value="FADPNR"/>
</dbReference>
<dbReference type="GO" id="GO:0003957">
    <property type="term" value="F:NAD(P)+ transhydrogenase (Si-specific) activity"/>
    <property type="evidence" value="ECO:0007669"/>
    <property type="project" value="UniProtKB-EC"/>
</dbReference>
<keyword evidence="6" id="KW-0285">Flavoprotein</keyword>
<evidence type="ECO:0000256" key="1">
    <source>
        <dbReference type="ARBA" id="ARBA00002842"/>
    </source>
</evidence>
<keyword evidence="9" id="KW-0560">Oxidoreductase</keyword>
<dbReference type="PRINTS" id="PR00411">
    <property type="entry name" value="PNDRDTASEI"/>
</dbReference>
<evidence type="ECO:0000256" key="8">
    <source>
        <dbReference type="ARBA" id="ARBA00022857"/>
    </source>
</evidence>
<feature type="binding site" evidence="12">
    <location>
        <position position="271"/>
    </location>
    <ligand>
        <name>NAD(+)</name>
        <dbReference type="ChEBI" id="CHEBI:57540"/>
    </ligand>
</feature>
<gene>
    <name evidence="15" type="ORF">C3F09_03545</name>
</gene>
<dbReference type="InterPro" id="IPR036188">
    <property type="entry name" value="FAD/NAD-bd_sf"/>
</dbReference>
<comment type="caution">
    <text evidence="15">The sequence shown here is derived from an EMBL/GenBank/DDBJ whole genome shotgun (WGS) entry which is preliminary data.</text>
</comment>
<dbReference type="PANTHER" id="PTHR22912:SF93">
    <property type="entry name" value="SOLUBLE PYRIDINE NUCLEOTIDE TRANSHYDROGENASE"/>
    <property type="match status" value="1"/>
</dbReference>
<feature type="binding site" evidence="12">
    <location>
        <position position="312"/>
    </location>
    <ligand>
        <name>FAD</name>
        <dbReference type="ChEBI" id="CHEBI:57692"/>
    </ligand>
</feature>
<dbReference type="InterPro" id="IPR050151">
    <property type="entry name" value="Class-I_Pyr_Nuc-Dis_Oxidored"/>
</dbReference>
<dbReference type="NCBIfam" id="NF003585">
    <property type="entry name" value="PRK05249.1"/>
    <property type="match status" value="1"/>
</dbReference>
<dbReference type="SUPFAM" id="SSF55424">
    <property type="entry name" value="FAD/NAD-linked reductases, dimerisation (C-terminal) domain"/>
    <property type="match status" value="1"/>
</dbReference>
<keyword evidence="12" id="KW-0547">Nucleotide-binding</keyword>
<evidence type="ECO:0000256" key="7">
    <source>
        <dbReference type="ARBA" id="ARBA00022827"/>
    </source>
</evidence>
<dbReference type="GO" id="GO:0006103">
    <property type="term" value="P:2-oxoglutarate metabolic process"/>
    <property type="evidence" value="ECO:0007669"/>
    <property type="project" value="TreeGrafter"/>
</dbReference>
<evidence type="ECO:0000259" key="14">
    <source>
        <dbReference type="Pfam" id="PF07992"/>
    </source>
</evidence>
<evidence type="ECO:0000256" key="2">
    <source>
        <dbReference type="ARBA" id="ARBA00004496"/>
    </source>
</evidence>
<evidence type="ECO:0000256" key="3">
    <source>
        <dbReference type="ARBA" id="ARBA00007532"/>
    </source>
</evidence>
<evidence type="ECO:0000313" key="15">
    <source>
        <dbReference type="EMBL" id="PWB74775.1"/>
    </source>
</evidence>
<dbReference type="Pfam" id="PF07992">
    <property type="entry name" value="Pyr_redox_2"/>
    <property type="match status" value="1"/>
</dbReference>
<keyword evidence="8" id="KW-0521">NADP</keyword>
<evidence type="ECO:0000256" key="4">
    <source>
        <dbReference type="ARBA" id="ARBA00012772"/>
    </source>
</evidence>
<feature type="domain" description="Pyridine nucleotide-disulphide oxidoreductase dimerisation" evidence="13">
    <location>
        <begin position="348"/>
        <end position="455"/>
    </location>
</feature>
<name>A0A855X958_9BACT</name>
<keyword evidence="7 12" id="KW-0274">FAD</keyword>
<protein>
    <recommendedName>
        <fullName evidence="4">NAD(P)(+) transhydrogenase (Si-specific)</fullName>
        <ecNumber evidence="4">1.6.1.1</ecNumber>
    </recommendedName>
    <alternativeName>
        <fullName evidence="11">NAD(P)(+) transhydrogenase [B-specific]</fullName>
    </alternativeName>
</protein>
<dbReference type="InterPro" id="IPR016156">
    <property type="entry name" value="FAD/NAD-linked_Rdtase_dimer_sf"/>
</dbReference>
<dbReference type="GO" id="GO:0005829">
    <property type="term" value="C:cytosol"/>
    <property type="evidence" value="ECO:0007669"/>
    <property type="project" value="TreeGrafter"/>
</dbReference>
<evidence type="ECO:0000313" key="16">
    <source>
        <dbReference type="Proteomes" id="UP000250918"/>
    </source>
</evidence>
<comment type="subcellular location">
    <subcellularLocation>
        <location evidence="2">Cytoplasm</location>
    </subcellularLocation>
</comment>
<keyword evidence="5" id="KW-0963">Cytoplasm</keyword>
<evidence type="ECO:0000256" key="9">
    <source>
        <dbReference type="ARBA" id="ARBA00023002"/>
    </source>
</evidence>
<evidence type="ECO:0000259" key="13">
    <source>
        <dbReference type="Pfam" id="PF02852"/>
    </source>
</evidence>
<reference evidence="15 16" key="1">
    <citation type="journal article" date="2018" name="ISME J.">
        <title>A methanotrophic archaeon couples anaerobic oxidation of methane to Fe(III) reduction.</title>
        <authorList>
            <person name="Cai C."/>
            <person name="Leu A.O."/>
            <person name="Xie G.J."/>
            <person name="Guo J."/>
            <person name="Feng Y."/>
            <person name="Zhao J.X."/>
            <person name="Tyson G.W."/>
            <person name="Yuan Z."/>
            <person name="Hu S."/>
        </authorList>
    </citation>
    <scope>NUCLEOTIDE SEQUENCE [LARGE SCALE GENOMIC DNA]</scope>
    <source>
        <strain evidence="15">FeB_12</strain>
    </source>
</reference>
<dbReference type="FunFam" id="3.30.390.30:FF:000001">
    <property type="entry name" value="Dihydrolipoyl dehydrogenase"/>
    <property type="match status" value="1"/>
</dbReference>